<proteinExistence type="predicted"/>
<sequence length="266" mass="30461">MAKSRVPTRQLPSEQFVESCGAVLFDLSDPLDKKICLIRVRDTGEWHLAKGRRNCGEARRDAALREVREETGHRCRLFPVTMPTRATPAHESPNFKDKAQVYDDLMEPFMCTIRDLKRPQGVKIIWWFIAALEADDDEAEKLPGEARYEPKFLPCKEAIQTLTFLGDRDILVRAIELVEGKNTLPLEDSGASEKKKNPKSKKGIKRKQNAPKDNQEYIEAKRQMRKEKRERARIKRAQKKADKEAAKANGDTTPGNRELQDHLVSL</sequence>
<feature type="compositionally biased region" description="Basic and acidic residues" evidence="2">
    <location>
        <begin position="213"/>
        <end position="230"/>
    </location>
</feature>
<keyword evidence="1" id="KW-0378">Hydrolase</keyword>
<reference evidence="4" key="1">
    <citation type="journal article" date="2020" name="Stud. Mycol.">
        <title>101 Dothideomycetes genomes: a test case for predicting lifestyles and emergence of pathogens.</title>
        <authorList>
            <person name="Haridas S."/>
            <person name="Albert R."/>
            <person name="Binder M."/>
            <person name="Bloem J."/>
            <person name="Labutti K."/>
            <person name="Salamov A."/>
            <person name="Andreopoulos B."/>
            <person name="Baker S."/>
            <person name="Barry K."/>
            <person name="Bills G."/>
            <person name="Bluhm B."/>
            <person name="Cannon C."/>
            <person name="Castanera R."/>
            <person name="Culley D."/>
            <person name="Daum C."/>
            <person name="Ezra D."/>
            <person name="Gonzalez J."/>
            <person name="Henrissat B."/>
            <person name="Kuo A."/>
            <person name="Liang C."/>
            <person name="Lipzen A."/>
            <person name="Lutzoni F."/>
            <person name="Magnuson J."/>
            <person name="Mondo S."/>
            <person name="Nolan M."/>
            <person name="Ohm R."/>
            <person name="Pangilinan J."/>
            <person name="Park H.-J."/>
            <person name="Ramirez L."/>
            <person name="Alfaro M."/>
            <person name="Sun H."/>
            <person name="Tritt A."/>
            <person name="Yoshinaga Y."/>
            <person name="Zwiers L.-H."/>
            <person name="Turgeon B."/>
            <person name="Goodwin S."/>
            <person name="Spatafora J."/>
            <person name="Crous P."/>
            <person name="Grigoriev I."/>
        </authorList>
    </citation>
    <scope>NUCLEOTIDE SEQUENCE</scope>
    <source>
        <strain evidence="4">CBS 122368</strain>
    </source>
</reference>
<dbReference type="AlphaFoldDB" id="A0A6A6J0B2"/>
<feature type="region of interest" description="Disordered" evidence="2">
    <location>
        <begin position="185"/>
        <end position="266"/>
    </location>
</feature>
<evidence type="ECO:0000313" key="4">
    <source>
        <dbReference type="EMBL" id="KAF2255592.1"/>
    </source>
</evidence>
<keyword evidence="5" id="KW-1185">Reference proteome</keyword>
<dbReference type="PROSITE" id="PS00893">
    <property type="entry name" value="NUDIX_BOX"/>
    <property type="match status" value="1"/>
</dbReference>
<dbReference type="InterPro" id="IPR000086">
    <property type="entry name" value="NUDIX_hydrolase_dom"/>
</dbReference>
<dbReference type="GO" id="GO:0004081">
    <property type="term" value="F:bis(5'-nucleosyl)-tetraphosphatase (asymmetrical) activity"/>
    <property type="evidence" value="ECO:0007669"/>
    <property type="project" value="TreeGrafter"/>
</dbReference>
<dbReference type="OrthoDB" id="10259236at2759"/>
<accession>A0A6A6J0B2</accession>
<dbReference type="SUPFAM" id="SSF55811">
    <property type="entry name" value="Nudix"/>
    <property type="match status" value="1"/>
</dbReference>
<organism evidence="4 5">
    <name type="scientific">Trematosphaeria pertusa</name>
    <dbReference type="NCBI Taxonomy" id="390896"/>
    <lineage>
        <taxon>Eukaryota</taxon>
        <taxon>Fungi</taxon>
        <taxon>Dikarya</taxon>
        <taxon>Ascomycota</taxon>
        <taxon>Pezizomycotina</taxon>
        <taxon>Dothideomycetes</taxon>
        <taxon>Pleosporomycetidae</taxon>
        <taxon>Pleosporales</taxon>
        <taxon>Massarineae</taxon>
        <taxon>Trematosphaeriaceae</taxon>
        <taxon>Trematosphaeria</taxon>
    </lineage>
</organism>
<dbReference type="GeneID" id="54585750"/>
<dbReference type="InterPro" id="IPR051325">
    <property type="entry name" value="Nudix_hydrolase_domain"/>
</dbReference>
<dbReference type="EMBL" id="ML987189">
    <property type="protein sequence ID" value="KAF2255592.1"/>
    <property type="molecule type" value="Genomic_DNA"/>
</dbReference>
<evidence type="ECO:0000259" key="3">
    <source>
        <dbReference type="PROSITE" id="PS51462"/>
    </source>
</evidence>
<dbReference type="Pfam" id="PF00293">
    <property type="entry name" value="NUDIX"/>
    <property type="match status" value="1"/>
</dbReference>
<dbReference type="InterPro" id="IPR020084">
    <property type="entry name" value="NUDIX_hydrolase_CS"/>
</dbReference>
<dbReference type="GO" id="GO:0006167">
    <property type="term" value="P:AMP biosynthetic process"/>
    <property type="evidence" value="ECO:0007669"/>
    <property type="project" value="TreeGrafter"/>
</dbReference>
<dbReference type="PANTHER" id="PTHR21340">
    <property type="entry name" value="DIADENOSINE 5,5-P1,P4-TETRAPHOSPHATE PYROPHOSPHOHYDROLASE MUTT"/>
    <property type="match status" value="1"/>
</dbReference>
<dbReference type="InterPro" id="IPR015797">
    <property type="entry name" value="NUDIX_hydrolase-like_dom_sf"/>
</dbReference>
<dbReference type="Gene3D" id="3.90.79.10">
    <property type="entry name" value="Nucleoside Triphosphate Pyrophosphohydrolase"/>
    <property type="match status" value="1"/>
</dbReference>
<dbReference type="PANTHER" id="PTHR21340:SF0">
    <property type="entry name" value="BIS(5'-NUCLEOSYL)-TETRAPHOSPHATASE [ASYMMETRICAL]"/>
    <property type="match status" value="1"/>
</dbReference>
<feature type="compositionally biased region" description="Basic residues" evidence="2">
    <location>
        <begin position="196"/>
        <end position="209"/>
    </location>
</feature>
<name>A0A6A6J0B2_9PLEO</name>
<evidence type="ECO:0000256" key="1">
    <source>
        <dbReference type="ARBA" id="ARBA00022801"/>
    </source>
</evidence>
<dbReference type="GO" id="GO:0006754">
    <property type="term" value="P:ATP biosynthetic process"/>
    <property type="evidence" value="ECO:0007669"/>
    <property type="project" value="TreeGrafter"/>
</dbReference>
<gene>
    <name evidence="4" type="ORF">BU26DRAFT_557105</name>
</gene>
<dbReference type="Proteomes" id="UP000800094">
    <property type="component" value="Unassembled WGS sequence"/>
</dbReference>
<protein>
    <recommendedName>
        <fullName evidence="3">Nudix hydrolase domain-containing protein</fullName>
    </recommendedName>
</protein>
<evidence type="ECO:0000256" key="2">
    <source>
        <dbReference type="SAM" id="MobiDB-lite"/>
    </source>
</evidence>
<feature type="domain" description="Nudix hydrolase" evidence="3">
    <location>
        <begin position="15"/>
        <end position="176"/>
    </location>
</feature>
<evidence type="ECO:0000313" key="5">
    <source>
        <dbReference type="Proteomes" id="UP000800094"/>
    </source>
</evidence>
<dbReference type="RefSeq" id="XP_033690596.1">
    <property type="nucleotide sequence ID" value="XM_033832420.1"/>
</dbReference>
<dbReference type="PROSITE" id="PS51462">
    <property type="entry name" value="NUDIX"/>
    <property type="match status" value="1"/>
</dbReference>